<evidence type="ECO:0000313" key="1">
    <source>
        <dbReference type="EMBL" id="QES38266.1"/>
    </source>
</evidence>
<protein>
    <recommendedName>
        <fullName evidence="3">Chaperone protein DnaJ</fullName>
    </recommendedName>
</protein>
<evidence type="ECO:0000313" key="2">
    <source>
        <dbReference type="Proteomes" id="UP000322927"/>
    </source>
</evidence>
<proteinExistence type="predicted"/>
<dbReference type="Proteomes" id="UP000322927">
    <property type="component" value="Chromosome"/>
</dbReference>
<organism evidence="1 2">
    <name type="scientific">Streptomyces venezuelae</name>
    <dbReference type="NCBI Taxonomy" id="54571"/>
    <lineage>
        <taxon>Bacteria</taxon>
        <taxon>Bacillati</taxon>
        <taxon>Actinomycetota</taxon>
        <taxon>Actinomycetes</taxon>
        <taxon>Kitasatosporales</taxon>
        <taxon>Streptomycetaceae</taxon>
        <taxon>Streptomyces</taxon>
    </lineage>
</organism>
<gene>
    <name evidence="1" type="ORF">DEJ48_36910</name>
</gene>
<reference evidence="1 2" key="1">
    <citation type="submission" date="2018-05" db="EMBL/GenBank/DDBJ databases">
        <title>Streptomyces venezuelae.</title>
        <authorList>
            <person name="Kim W."/>
            <person name="Lee N."/>
            <person name="Cho B.-K."/>
        </authorList>
    </citation>
    <scope>NUCLEOTIDE SEQUENCE [LARGE SCALE GENOMIC DNA]</scope>
    <source>
        <strain evidence="1 2">ATCC 14584</strain>
    </source>
</reference>
<evidence type="ECO:0008006" key="3">
    <source>
        <dbReference type="Google" id="ProtNLM"/>
    </source>
</evidence>
<dbReference type="RefSeq" id="WP_150220458.1">
    <property type="nucleotide sequence ID" value="NZ_CP029192.1"/>
</dbReference>
<dbReference type="EMBL" id="CP029192">
    <property type="protein sequence ID" value="QES38266.1"/>
    <property type="molecule type" value="Genomic_DNA"/>
</dbReference>
<dbReference type="AlphaFoldDB" id="A0A5P2C6C6"/>
<dbReference type="OrthoDB" id="4251306at2"/>
<dbReference type="Gene3D" id="2.10.230.10">
    <property type="entry name" value="Heat shock protein DnaJ, cysteine-rich domain"/>
    <property type="match status" value="1"/>
</dbReference>
<name>A0A5P2C6C6_STRVZ</name>
<accession>A0A5P2C6C6</accession>
<sequence>MLTIAPVDAFDALGVLAPECGECEGSGLVTYCHGPYERMRECEHCHGTGRHLPCPHCTDGTHPQSGDACPACDGYAALT</sequence>